<gene>
    <name evidence="2" type="ORF">NCTC4824_01270</name>
</gene>
<evidence type="ECO:0000313" key="2">
    <source>
        <dbReference type="EMBL" id="SQI54178.1"/>
    </source>
</evidence>
<feature type="region of interest" description="Disordered" evidence="1">
    <location>
        <begin position="1"/>
        <end position="35"/>
    </location>
</feature>
<dbReference type="Proteomes" id="UP000249134">
    <property type="component" value="Chromosome 1"/>
</dbReference>
<name>A0A2X4W2B9_LEDLE</name>
<evidence type="ECO:0000313" key="3">
    <source>
        <dbReference type="Proteomes" id="UP000249134"/>
    </source>
</evidence>
<accession>A0A2X4W2B9</accession>
<keyword evidence="3" id="KW-1185">Reference proteome</keyword>
<protein>
    <submittedName>
        <fullName evidence="2">Uncharacterized protein</fullName>
    </submittedName>
</protein>
<reference evidence="2 3" key="1">
    <citation type="submission" date="2018-06" db="EMBL/GenBank/DDBJ databases">
        <authorList>
            <consortium name="Pathogen Informatics"/>
            <person name="Doyle S."/>
        </authorList>
    </citation>
    <scope>NUCLEOTIDE SEQUENCE [LARGE SCALE GENOMIC DNA]</scope>
    <source>
        <strain evidence="2 3">NCTC4824</strain>
    </source>
</reference>
<organism evidence="2 3">
    <name type="scientific">Lederbergia lenta</name>
    <name type="common">Bacillus lentus</name>
    <dbReference type="NCBI Taxonomy" id="1467"/>
    <lineage>
        <taxon>Bacteria</taxon>
        <taxon>Bacillati</taxon>
        <taxon>Bacillota</taxon>
        <taxon>Bacilli</taxon>
        <taxon>Bacillales</taxon>
        <taxon>Bacillaceae</taxon>
        <taxon>Lederbergia</taxon>
    </lineage>
</organism>
<dbReference type="KEGG" id="blen:NCTC4824_01270"/>
<sequence length="35" mass="3628">MTQKSGSQDNGEPHKESSINALAGIEPATRSLGTD</sequence>
<dbReference type="EMBL" id="LS483476">
    <property type="protein sequence ID" value="SQI54178.1"/>
    <property type="molecule type" value="Genomic_DNA"/>
</dbReference>
<feature type="compositionally biased region" description="Polar residues" evidence="1">
    <location>
        <begin position="1"/>
        <end position="10"/>
    </location>
</feature>
<proteinExistence type="predicted"/>
<evidence type="ECO:0000256" key="1">
    <source>
        <dbReference type="SAM" id="MobiDB-lite"/>
    </source>
</evidence>
<dbReference type="AlphaFoldDB" id="A0A2X4W2B9"/>